<dbReference type="PANTHER" id="PTHR12706">
    <property type="entry name" value="STRAWBERRY NOTCH-RELATED"/>
    <property type="match status" value="1"/>
</dbReference>
<feature type="domain" description="Strawberry notch helicase C" evidence="1">
    <location>
        <begin position="1"/>
        <end position="36"/>
    </location>
</feature>
<dbReference type="GO" id="GO:0031490">
    <property type="term" value="F:chromatin DNA binding"/>
    <property type="evidence" value="ECO:0007669"/>
    <property type="project" value="TreeGrafter"/>
</dbReference>
<dbReference type="InterPro" id="IPR026937">
    <property type="entry name" value="SBNO_Helicase_C_dom"/>
</dbReference>
<evidence type="ECO:0000313" key="3">
    <source>
        <dbReference type="Proteomes" id="UP000440578"/>
    </source>
</evidence>
<dbReference type="AlphaFoldDB" id="A0A6A4WAE8"/>
<protein>
    <submittedName>
        <fullName evidence="2">Protein strawberry notch</fullName>
    </submittedName>
</protein>
<dbReference type="InterPro" id="IPR026741">
    <property type="entry name" value="SNO"/>
</dbReference>
<organism evidence="2 3">
    <name type="scientific">Amphibalanus amphitrite</name>
    <name type="common">Striped barnacle</name>
    <name type="synonym">Balanus amphitrite</name>
    <dbReference type="NCBI Taxonomy" id="1232801"/>
    <lineage>
        <taxon>Eukaryota</taxon>
        <taxon>Metazoa</taxon>
        <taxon>Ecdysozoa</taxon>
        <taxon>Arthropoda</taxon>
        <taxon>Crustacea</taxon>
        <taxon>Multicrustacea</taxon>
        <taxon>Cirripedia</taxon>
        <taxon>Thoracica</taxon>
        <taxon>Thoracicalcarea</taxon>
        <taxon>Balanomorpha</taxon>
        <taxon>Balanoidea</taxon>
        <taxon>Balanidae</taxon>
        <taxon>Amphibalaninae</taxon>
        <taxon>Amphibalanus</taxon>
    </lineage>
</organism>
<dbReference type="OrthoDB" id="421838at2759"/>
<dbReference type="Pfam" id="PF13871">
    <property type="entry name" value="Helicase_C_4"/>
    <property type="match status" value="1"/>
</dbReference>
<evidence type="ECO:0000313" key="2">
    <source>
        <dbReference type="EMBL" id="KAF0300640.1"/>
    </source>
</evidence>
<proteinExistence type="predicted"/>
<accession>A0A6A4WAE8</accession>
<sequence>MPVDLQNRLFKYFTDTLSAIVTQAKKTGRYDMGILDLGSQEGSVRRTKLRVYLHKHATGTGRTELHTVNVERGCSWTEAQRKWADLESPTEGFYVSHQESTPLTESVLGSISPLFPVR</sequence>
<dbReference type="GO" id="GO:0005634">
    <property type="term" value="C:nucleus"/>
    <property type="evidence" value="ECO:0007669"/>
    <property type="project" value="TreeGrafter"/>
</dbReference>
<keyword evidence="3" id="KW-1185">Reference proteome</keyword>
<dbReference type="EMBL" id="VIIS01001247">
    <property type="protein sequence ID" value="KAF0300640.1"/>
    <property type="molecule type" value="Genomic_DNA"/>
</dbReference>
<reference evidence="2 3" key="1">
    <citation type="submission" date="2019-07" db="EMBL/GenBank/DDBJ databases">
        <title>Draft genome assembly of a fouling barnacle, Amphibalanus amphitrite (Darwin, 1854): The first reference genome for Thecostraca.</title>
        <authorList>
            <person name="Kim W."/>
        </authorList>
    </citation>
    <scope>NUCLEOTIDE SEQUENCE [LARGE SCALE GENOMIC DNA]</scope>
    <source>
        <strain evidence="2">SNU_AA5</strain>
        <tissue evidence="2">Soma without cirri and trophi</tissue>
    </source>
</reference>
<comment type="caution">
    <text evidence="2">The sequence shown here is derived from an EMBL/GenBank/DDBJ whole genome shotgun (WGS) entry which is preliminary data.</text>
</comment>
<dbReference type="GO" id="GO:0042393">
    <property type="term" value="F:histone binding"/>
    <property type="evidence" value="ECO:0007669"/>
    <property type="project" value="TreeGrafter"/>
</dbReference>
<name>A0A6A4WAE8_AMPAM</name>
<dbReference type="GO" id="GO:0006355">
    <property type="term" value="P:regulation of DNA-templated transcription"/>
    <property type="evidence" value="ECO:0007669"/>
    <property type="project" value="InterPro"/>
</dbReference>
<dbReference type="Proteomes" id="UP000440578">
    <property type="component" value="Unassembled WGS sequence"/>
</dbReference>
<dbReference type="PANTHER" id="PTHR12706:SF30">
    <property type="entry name" value="PROTEIN STRAWBERRY NOTCH-RELATED"/>
    <property type="match status" value="1"/>
</dbReference>
<evidence type="ECO:0000259" key="1">
    <source>
        <dbReference type="Pfam" id="PF13871"/>
    </source>
</evidence>
<gene>
    <name evidence="2" type="primary">sno_2</name>
    <name evidence="2" type="ORF">FJT64_026889</name>
</gene>